<comment type="similarity">
    <text evidence="2 5">Belongs to the aldose epimerase family.</text>
</comment>
<evidence type="ECO:0000256" key="3">
    <source>
        <dbReference type="ARBA" id="ARBA00023235"/>
    </source>
</evidence>
<evidence type="ECO:0000256" key="4">
    <source>
        <dbReference type="ARBA" id="ARBA00023277"/>
    </source>
</evidence>
<keyword evidence="10" id="KW-1185">Reference proteome</keyword>
<accession>A0A1H2UY14</accession>
<dbReference type="EC" id="5.1.3.3" evidence="5"/>
<feature type="active site" description="Proton acceptor" evidence="6">
    <location>
        <position position="336"/>
    </location>
</feature>
<dbReference type="STRING" id="574349.SAMN05443545_102268"/>
<organism evidence="9 10">
    <name type="scientific">Aidingimonas halophila</name>
    <dbReference type="NCBI Taxonomy" id="574349"/>
    <lineage>
        <taxon>Bacteria</taxon>
        <taxon>Pseudomonadati</taxon>
        <taxon>Pseudomonadota</taxon>
        <taxon>Gammaproteobacteria</taxon>
        <taxon>Oceanospirillales</taxon>
        <taxon>Halomonadaceae</taxon>
        <taxon>Aidingimonas</taxon>
    </lineage>
</organism>
<evidence type="ECO:0000256" key="7">
    <source>
        <dbReference type="PIRSR" id="PIRSR005096-2"/>
    </source>
</evidence>
<dbReference type="Pfam" id="PF01263">
    <property type="entry name" value="Aldose_epim"/>
    <property type="match status" value="1"/>
</dbReference>
<keyword evidence="3 5" id="KW-0413">Isomerase</keyword>
<reference evidence="9 10" key="1">
    <citation type="submission" date="2016-10" db="EMBL/GenBank/DDBJ databases">
        <authorList>
            <person name="de Groot N.N."/>
        </authorList>
    </citation>
    <scope>NUCLEOTIDE SEQUENCE [LARGE SCALE GENOMIC DNA]</scope>
    <source>
        <strain evidence="9 10">DSM 19219</strain>
    </source>
</reference>
<dbReference type="Proteomes" id="UP000198500">
    <property type="component" value="Unassembled WGS sequence"/>
</dbReference>
<comment type="pathway">
    <text evidence="1 5">Carbohydrate metabolism; hexose metabolism.</text>
</comment>
<name>A0A1H2UY14_9GAMM</name>
<proteinExistence type="inferred from homology"/>
<evidence type="ECO:0000256" key="5">
    <source>
        <dbReference type="PIRNR" id="PIRNR005096"/>
    </source>
</evidence>
<dbReference type="InterPro" id="IPR011013">
    <property type="entry name" value="Gal_mutarotase_sf_dom"/>
</dbReference>
<feature type="binding site" evidence="8">
    <location>
        <begin position="196"/>
        <end position="198"/>
    </location>
    <ligand>
        <name>beta-D-galactose</name>
        <dbReference type="ChEBI" id="CHEBI:27667"/>
    </ligand>
</feature>
<dbReference type="GO" id="GO:0033499">
    <property type="term" value="P:galactose catabolic process via UDP-galactose, Leloir pathway"/>
    <property type="evidence" value="ECO:0007669"/>
    <property type="project" value="TreeGrafter"/>
</dbReference>
<evidence type="ECO:0000256" key="1">
    <source>
        <dbReference type="ARBA" id="ARBA00005028"/>
    </source>
</evidence>
<dbReference type="GO" id="GO:0004034">
    <property type="term" value="F:aldose 1-epimerase activity"/>
    <property type="evidence" value="ECO:0007669"/>
    <property type="project" value="UniProtKB-EC"/>
</dbReference>
<dbReference type="InterPro" id="IPR015443">
    <property type="entry name" value="Aldose_1-epimerase"/>
</dbReference>
<evidence type="ECO:0000313" key="9">
    <source>
        <dbReference type="EMBL" id="SDW60898.1"/>
    </source>
</evidence>
<dbReference type="PANTHER" id="PTHR10091">
    <property type="entry name" value="ALDOSE-1-EPIMERASE"/>
    <property type="match status" value="1"/>
</dbReference>
<dbReference type="PANTHER" id="PTHR10091:SF0">
    <property type="entry name" value="GALACTOSE MUTAROTASE"/>
    <property type="match status" value="1"/>
</dbReference>
<dbReference type="InterPro" id="IPR047215">
    <property type="entry name" value="Galactose_mutarotase-like"/>
</dbReference>
<dbReference type="CDD" id="cd09019">
    <property type="entry name" value="galactose_mutarotase_like"/>
    <property type="match status" value="1"/>
</dbReference>
<feature type="binding site" evidence="7">
    <location>
        <position position="268"/>
    </location>
    <ligand>
        <name>beta-D-galactose</name>
        <dbReference type="ChEBI" id="CHEBI:27667"/>
    </ligand>
</feature>
<dbReference type="EMBL" id="FNNI01000002">
    <property type="protein sequence ID" value="SDW60898.1"/>
    <property type="molecule type" value="Genomic_DNA"/>
</dbReference>
<dbReference type="InterPro" id="IPR014718">
    <property type="entry name" value="GH-type_carb-bd"/>
</dbReference>
<dbReference type="InterPro" id="IPR008183">
    <property type="entry name" value="Aldose_1/G6P_1-epimerase"/>
</dbReference>
<protein>
    <recommendedName>
        <fullName evidence="5">Aldose 1-epimerase</fullName>
        <ecNumber evidence="5">5.1.3.3</ecNumber>
    </recommendedName>
</protein>
<gene>
    <name evidence="9" type="ORF">SAMN05443545_102268</name>
</gene>
<dbReference type="RefSeq" id="WP_229806378.1">
    <property type="nucleotide sequence ID" value="NZ_BMXH01000002.1"/>
</dbReference>
<dbReference type="GO" id="GO:0006006">
    <property type="term" value="P:glucose metabolic process"/>
    <property type="evidence" value="ECO:0007669"/>
    <property type="project" value="TreeGrafter"/>
</dbReference>
<dbReference type="Gene3D" id="2.70.98.10">
    <property type="match status" value="1"/>
</dbReference>
<dbReference type="SUPFAM" id="SSF74650">
    <property type="entry name" value="Galactose mutarotase-like"/>
    <property type="match status" value="1"/>
</dbReference>
<evidence type="ECO:0000256" key="2">
    <source>
        <dbReference type="ARBA" id="ARBA00006206"/>
    </source>
</evidence>
<keyword evidence="4 5" id="KW-0119">Carbohydrate metabolism</keyword>
<dbReference type="GO" id="GO:0005737">
    <property type="term" value="C:cytoplasm"/>
    <property type="evidence" value="ECO:0007669"/>
    <property type="project" value="TreeGrafter"/>
</dbReference>
<dbReference type="NCBIfam" id="NF008277">
    <property type="entry name" value="PRK11055.1"/>
    <property type="match status" value="1"/>
</dbReference>
<evidence type="ECO:0000256" key="8">
    <source>
        <dbReference type="PIRSR" id="PIRSR005096-3"/>
    </source>
</evidence>
<dbReference type="PIRSF" id="PIRSF005096">
    <property type="entry name" value="GALM"/>
    <property type="match status" value="1"/>
</dbReference>
<dbReference type="AlphaFoldDB" id="A0A1H2UY14"/>
<sequence>MSSSASSDTVAPGISREAFGHLPDGRPVSLFRLANRQGLRMCVTDYGGIIVSLHAPDRDGKLADIVLGFPDLDGYLSPLYQQANPYFGALIGRYANRIADGCFTENGTTCRLTVNDGDNHLHGGARGFSQRLWQAETFEHDDGVGIRLRYISADGEEGYPGCLECDVTYTLDDDKALTIDYRATTDRTTPVNLTQHSYFNLAGEGSGSIEGHYLQLNADAFTPIDRGLIPTGEIRSVADTPFDFTTMTRIGDRIEAPDEQLQLAGGYDHNFVLAWQTPPSDELRLAARLWEPDSGRQLEVATSKPGIQFYSGNSLDGSLIGKSNQTYRPRSGLALETQLFPDSPNNSHFPTARLRPGDTYVSRTRYRFSTDQEPR</sequence>
<feature type="active site" description="Proton donor" evidence="6">
    <location>
        <position position="196"/>
    </location>
</feature>
<feature type="binding site" evidence="8">
    <location>
        <begin position="96"/>
        <end position="97"/>
    </location>
    <ligand>
        <name>beta-D-galactose</name>
        <dbReference type="ChEBI" id="CHEBI:27667"/>
    </ligand>
</feature>
<comment type="catalytic activity">
    <reaction evidence="5">
        <text>alpha-D-glucose = beta-D-glucose</text>
        <dbReference type="Rhea" id="RHEA:10264"/>
        <dbReference type="ChEBI" id="CHEBI:15903"/>
        <dbReference type="ChEBI" id="CHEBI:17925"/>
        <dbReference type="EC" id="5.1.3.3"/>
    </reaction>
</comment>
<evidence type="ECO:0000256" key="6">
    <source>
        <dbReference type="PIRSR" id="PIRSR005096-1"/>
    </source>
</evidence>
<dbReference type="GO" id="GO:0030246">
    <property type="term" value="F:carbohydrate binding"/>
    <property type="evidence" value="ECO:0007669"/>
    <property type="project" value="InterPro"/>
</dbReference>
<dbReference type="UniPathway" id="UPA00242"/>
<evidence type="ECO:0000313" key="10">
    <source>
        <dbReference type="Proteomes" id="UP000198500"/>
    </source>
</evidence>